<protein>
    <submittedName>
        <fullName evidence="2">Uncharacterized protein</fullName>
    </submittedName>
</protein>
<accession>A0A915KP72</accession>
<name>A0A915KP72_ROMCU</name>
<keyword evidence="1" id="KW-1185">Reference proteome</keyword>
<organism evidence="1 2">
    <name type="scientific">Romanomermis culicivorax</name>
    <name type="common">Nematode worm</name>
    <dbReference type="NCBI Taxonomy" id="13658"/>
    <lineage>
        <taxon>Eukaryota</taxon>
        <taxon>Metazoa</taxon>
        <taxon>Ecdysozoa</taxon>
        <taxon>Nematoda</taxon>
        <taxon>Enoplea</taxon>
        <taxon>Dorylaimia</taxon>
        <taxon>Mermithida</taxon>
        <taxon>Mermithoidea</taxon>
        <taxon>Mermithidae</taxon>
        <taxon>Romanomermis</taxon>
    </lineage>
</organism>
<evidence type="ECO:0000313" key="2">
    <source>
        <dbReference type="WBParaSite" id="nRc.2.0.1.t39850-RA"/>
    </source>
</evidence>
<reference evidence="2" key="1">
    <citation type="submission" date="2022-11" db="UniProtKB">
        <authorList>
            <consortium name="WormBaseParasite"/>
        </authorList>
    </citation>
    <scope>IDENTIFICATION</scope>
</reference>
<evidence type="ECO:0000313" key="1">
    <source>
        <dbReference type="Proteomes" id="UP000887565"/>
    </source>
</evidence>
<dbReference type="Proteomes" id="UP000887565">
    <property type="component" value="Unplaced"/>
</dbReference>
<dbReference type="WBParaSite" id="nRc.2.0.1.t39850-RA">
    <property type="protein sequence ID" value="nRc.2.0.1.t39850-RA"/>
    <property type="gene ID" value="nRc.2.0.1.g39850"/>
</dbReference>
<dbReference type="AlphaFoldDB" id="A0A915KP72"/>
<proteinExistence type="predicted"/>
<sequence length="167" mass="19044">MLLRDTNPPGLVAMSTTCLRDEKPYEDWPEGIRSVYKIEAGTQHTDPILATIQVTRFDGTTVVFDIIKMRCIATPLAHSISGTLLTVGFRAQEDAHAISRFKKDVATCQTTADWKRIWTALRHNWKYSIIWLICCEKSAKVVHSSLYNVKAFSNKQKQIADDLDEEW</sequence>